<evidence type="ECO:0000259" key="2">
    <source>
        <dbReference type="Pfam" id="PF05685"/>
    </source>
</evidence>
<evidence type="ECO:0000256" key="1">
    <source>
        <dbReference type="SAM" id="MobiDB-lite"/>
    </source>
</evidence>
<dbReference type="SUPFAM" id="SSF52980">
    <property type="entry name" value="Restriction endonuclease-like"/>
    <property type="match status" value="1"/>
</dbReference>
<comment type="caution">
    <text evidence="3">The sequence shown here is derived from an EMBL/GenBank/DDBJ whole genome shotgun (WGS) entry which is preliminary data.</text>
</comment>
<dbReference type="PANTHER" id="PTHR35400">
    <property type="entry name" value="SLR1083 PROTEIN"/>
    <property type="match status" value="1"/>
</dbReference>
<dbReference type="Proteomes" id="UP000214646">
    <property type="component" value="Unassembled WGS sequence"/>
</dbReference>
<dbReference type="CDD" id="cd06260">
    <property type="entry name" value="DUF820-like"/>
    <property type="match status" value="1"/>
</dbReference>
<dbReference type="PANTHER" id="PTHR35400:SF1">
    <property type="entry name" value="SLR1083 PROTEIN"/>
    <property type="match status" value="1"/>
</dbReference>
<sequence length="213" mass="23483">MTTTAARSGRPQAAERPKLSPGVTSLPVRRFTLDEYHRMSELGFLREGDPYELLNGWITHKMTINPPHAAAISLLARRLDRILGDTFVVRVQSPVTIPASDSEPEPDIVIAMGPETKYNAAHPHPHQVVILVEVADSTLATDRGQKLAIYAAAKIAEYWIVNLVDRQIEVYTAPRGGKNPIYRTRTDYGPDDSVRVTIAGREIGAIAARDILP</sequence>
<keyword evidence="3" id="KW-0560">Oxidoreductase</keyword>
<gene>
    <name evidence="3" type="ORF">FRUB_07112</name>
</gene>
<dbReference type="OrthoDB" id="9789502at2"/>
<keyword evidence="4" id="KW-1185">Reference proteome</keyword>
<evidence type="ECO:0000313" key="3">
    <source>
        <dbReference type="EMBL" id="OWK37992.1"/>
    </source>
</evidence>
<dbReference type="InterPro" id="IPR011335">
    <property type="entry name" value="Restrct_endonuc-II-like"/>
</dbReference>
<dbReference type="InterPro" id="IPR008538">
    <property type="entry name" value="Uma2"/>
</dbReference>
<dbReference type="Gene3D" id="3.90.1570.10">
    <property type="entry name" value="tt1808, chain A"/>
    <property type="match status" value="1"/>
</dbReference>
<dbReference type="Pfam" id="PF05685">
    <property type="entry name" value="Uma2"/>
    <property type="match status" value="1"/>
</dbReference>
<dbReference type="GO" id="GO:0051213">
    <property type="term" value="F:dioxygenase activity"/>
    <property type="evidence" value="ECO:0007669"/>
    <property type="project" value="UniProtKB-KW"/>
</dbReference>
<keyword evidence="3" id="KW-0223">Dioxygenase</keyword>
<protein>
    <submittedName>
        <fullName evidence="3">Putative dioxygenase</fullName>
    </submittedName>
</protein>
<name>A0A225D956_9BACT</name>
<dbReference type="RefSeq" id="WP_088257804.1">
    <property type="nucleotide sequence ID" value="NZ_NIDE01000014.1"/>
</dbReference>
<feature type="domain" description="Putative restriction endonuclease" evidence="2">
    <location>
        <begin position="34"/>
        <end position="187"/>
    </location>
</feature>
<proteinExistence type="predicted"/>
<accession>A0A225D956</accession>
<dbReference type="AlphaFoldDB" id="A0A225D956"/>
<reference evidence="4" key="1">
    <citation type="submission" date="2017-06" db="EMBL/GenBank/DDBJ databases">
        <title>Genome analysis of Fimbriiglobus ruber SP5, the first member of the order Planctomycetales with confirmed chitinolytic capability.</title>
        <authorList>
            <person name="Ravin N.V."/>
            <person name="Rakitin A.L."/>
            <person name="Ivanova A.A."/>
            <person name="Beletsky A.V."/>
            <person name="Kulichevskaya I.S."/>
            <person name="Mardanov A.V."/>
            <person name="Dedysh S.N."/>
        </authorList>
    </citation>
    <scope>NUCLEOTIDE SEQUENCE [LARGE SCALE GENOMIC DNA]</scope>
    <source>
        <strain evidence="4">SP5</strain>
    </source>
</reference>
<evidence type="ECO:0000313" key="4">
    <source>
        <dbReference type="Proteomes" id="UP000214646"/>
    </source>
</evidence>
<dbReference type="InterPro" id="IPR012296">
    <property type="entry name" value="Nuclease_put_TT1808"/>
</dbReference>
<feature type="region of interest" description="Disordered" evidence="1">
    <location>
        <begin position="1"/>
        <end position="24"/>
    </location>
</feature>
<dbReference type="EMBL" id="NIDE01000014">
    <property type="protein sequence ID" value="OWK37992.1"/>
    <property type="molecule type" value="Genomic_DNA"/>
</dbReference>
<organism evidence="3 4">
    <name type="scientific">Fimbriiglobus ruber</name>
    <dbReference type="NCBI Taxonomy" id="1908690"/>
    <lineage>
        <taxon>Bacteria</taxon>
        <taxon>Pseudomonadati</taxon>
        <taxon>Planctomycetota</taxon>
        <taxon>Planctomycetia</taxon>
        <taxon>Gemmatales</taxon>
        <taxon>Gemmataceae</taxon>
        <taxon>Fimbriiglobus</taxon>
    </lineage>
</organism>